<dbReference type="Proteomes" id="UP000308768">
    <property type="component" value="Unassembled WGS sequence"/>
</dbReference>
<dbReference type="PANTHER" id="PTHR42055">
    <property type="entry name" value="YALI0E03476P"/>
    <property type="match status" value="1"/>
</dbReference>
<dbReference type="PANTHER" id="PTHR42055:SF1">
    <property type="entry name" value="YALI0E03476P"/>
    <property type="match status" value="1"/>
</dbReference>
<dbReference type="AlphaFoldDB" id="A0A4U0WEX3"/>
<reference evidence="3 4" key="1">
    <citation type="submission" date="2017-03" db="EMBL/GenBank/DDBJ databases">
        <title>Genomes of endolithic fungi from Antarctica.</title>
        <authorList>
            <person name="Coleine C."/>
            <person name="Masonjones S."/>
            <person name="Stajich J.E."/>
        </authorList>
    </citation>
    <scope>NUCLEOTIDE SEQUENCE [LARGE SCALE GENOMIC DNA]</scope>
    <source>
        <strain evidence="3 4">CCFEE 5187</strain>
    </source>
</reference>
<keyword evidence="2" id="KW-0472">Membrane</keyword>
<organism evidence="3 4">
    <name type="scientific">Cryomyces minteri</name>
    <dbReference type="NCBI Taxonomy" id="331657"/>
    <lineage>
        <taxon>Eukaryota</taxon>
        <taxon>Fungi</taxon>
        <taxon>Dikarya</taxon>
        <taxon>Ascomycota</taxon>
        <taxon>Pezizomycotina</taxon>
        <taxon>Dothideomycetes</taxon>
        <taxon>Dothideomycetes incertae sedis</taxon>
        <taxon>Cryomyces</taxon>
    </lineage>
</organism>
<proteinExistence type="predicted"/>
<name>A0A4U0WEX3_9PEZI</name>
<gene>
    <name evidence="3" type="ORF">B0A49_10437</name>
</gene>
<comment type="caution">
    <text evidence="3">The sequence shown here is derived from an EMBL/GenBank/DDBJ whole genome shotgun (WGS) entry which is preliminary data.</text>
</comment>
<feature type="region of interest" description="Disordered" evidence="1">
    <location>
        <begin position="495"/>
        <end position="526"/>
    </location>
</feature>
<evidence type="ECO:0000313" key="4">
    <source>
        <dbReference type="Proteomes" id="UP000308768"/>
    </source>
</evidence>
<dbReference type="EMBL" id="NAJN01001760">
    <property type="protein sequence ID" value="TKA61342.1"/>
    <property type="molecule type" value="Genomic_DNA"/>
</dbReference>
<feature type="compositionally biased region" description="Pro residues" evidence="1">
    <location>
        <begin position="514"/>
        <end position="523"/>
    </location>
</feature>
<evidence type="ECO:0000256" key="1">
    <source>
        <dbReference type="SAM" id="MobiDB-lite"/>
    </source>
</evidence>
<keyword evidence="2" id="KW-0812">Transmembrane</keyword>
<evidence type="ECO:0000313" key="3">
    <source>
        <dbReference type="EMBL" id="TKA61342.1"/>
    </source>
</evidence>
<feature type="transmembrane region" description="Helical" evidence="2">
    <location>
        <begin position="12"/>
        <end position="32"/>
    </location>
</feature>
<dbReference type="OrthoDB" id="5312133at2759"/>
<evidence type="ECO:0000256" key="2">
    <source>
        <dbReference type="SAM" id="Phobius"/>
    </source>
</evidence>
<sequence length="611" mass="68657">MQARNPCSILPRRLQIVFSLAALVVFCIFFFGTPSSYDLPSVEKIQDTVQHIPKPKLPQLRAPNVYNPFRTATHEPPVQANSTSGEAKWFSDWKWRNPFSSSITLDENRAVLPPLRKRPPIYTFYDTTTKKDEETKKGEQRLLLIWRRAWWAQGFKPMVLGRSEAMNHPLYQKLQQLKLEPAMEVEVARWLAWGNMGTGILANWLTLPMAPYEDALLKFLRRGEYPHLTRYEGLRSGLFCGEKIAINGALKKALEATDIKNGLSMIDATPQETFKVDPQHNSVAFYSLDTIISKYKAVAEALTASQAHGLEATAQLINAHLQTTWQSTFSSGIAVLKPLPEHTTHLVAPAVEIARNLSQCPESPIPSSCPPNRPKCKPCVSSHPMTLTTPQVFRNTSTLFTIGTVPHPYTLTSLHHTRDTLDVRFVRRETERDVWLTTATKELLGTGLAGPSRLVAFKDAVASEWGTAHALWLTAERESHADLDWLFGFSVPRHAADDGKSETPVPGPERRPPPPKPESPVPSAPELAREKDLLDKARSALKNQARPMTMLKAAVEGWSLADAEAWRFARAFSARRRVERLKWEEEERAFAGAEGRGAGTGWGRWFDRGRR</sequence>
<keyword evidence="2" id="KW-1133">Transmembrane helix</keyword>
<accession>A0A4U0WEX3</accession>
<protein>
    <submittedName>
        <fullName evidence="3">Uncharacterized protein</fullName>
    </submittedName>
</protein>
<keyword evidence="4" id="KW-1185">Reference proteome</keyword>